<keyword evidence="2" id="KW-1185">Reference proteome</keyword>
<protein>
    <submittedName>
        <fullName evidence="3">MIF4G domain-containing protein</fullName>
    </submittedName>
</protein>
<feature type="region of interest" description="Disordered" evidence="1">
    <location>
        <begin position="212"/>
        <end position="264"/>
    </location>
</feature>
<evidence type="ECO:0000313" key="3">
    <source>
        <dbReference type="WBParaSite" id="L893_g33846.t1"/>
    </source>
</evidence>
<dbReference type="WBParaSite" id="L893_g33846.t1">
    <property type="protein sequence ID" value="L893_g33846.t1"/>
    <property type="gene ID" value="L893_g33846"/>
</dbReference>
<organism evidence="2 3">
    <name type="scientific">Steinernema glaseri</name>
    <dbReference type="NCBI Taxonomy" id="37863"/>
    <lineage>
        <taxon>Eukaryota</taxon>
        <taxon>Metazoa</taxon>
        <taxon>Ecdysozoa</taxon>
        <taxon>Nematoda</taxon>
        <taxon>Chromadorea</taxon>
        <taxon>Rhabditida</taxon>
        <taxon>Tylenchina</taxon>
        <taxon>Panagrolaimomorpha</taxon>
        <taxon>Strongyloidoidea</taxon>
        <taxon>Steinernematidae</taxon>
        <taxon>Steinernema</taxon>
    </lineage>
</organism>
<accession>A0A1I8A8A4</accession>
<sequence>MDEILRRYEDQAFAEQLCRRIVRRFTPEEHPHLARMLLICCRREQGNRPSPIKVFYLYFLRVYADQGYYAKVVIANAFFDAYDIIMEHHRANRATAFNFDELVDLSVKHTKERKEKKPSLEPLNEIAAPHAYLMGRSLGILYDNFAHRYFNSFARLLALLDLSGLVPEMAKACDWDAQFEIIIDKFGSDTSTAKQFLRAAQRHLKARFRVKRSVKGKRDGTPSRALGRPGPSSMNLATIEEEQETDQGSRQDSEQSDDVEETAV</sequence>
<proteinExistence type="predicted"/>
<reference evidence="3" key="1">
    <citation type="submission" date="2016-11" db="UniProtKB">
        <authorList>
            <consortium name="WormBaseParasite"/>
        </authorList>
    </citation>
    <scope>IDENTIFICATION</scope>
</reference>
<evidence type="ECO:0000313" key="2">
    <source>
        <dbReference type="Proteomes" id="UP000095287"/>
    </source>
</evidence>
<name>A0A1I8A8A4_9BILA</name>
<dbReference type="Proteomes" id="UP000095287">
    <property type="component" value="Unplaced"/>
</dbReference>
<evidence type="ECO:0000256" key="1">
    <source>
        <dbReference type="SAM" id="MobiDB-lite"/>
    </source>
</evidence>
<feature type="compositionally biased region" description="Acidic residues" evidence="1">
    <location>
        <begin position="254"/>
        <end position="264"/>
    </location>
</feature>
<dbReference type="AlphaFoldDB" id="A0A1I8A8A4"/>